<evidence type="ECO:0000313" key="4">
    <source>
        <dbReference type="Proteomes" id="UP000317238"/>
    </source>
</evidence>
<dbReference type="EMBL" id="SJPL01000001">
    <property type="protein sequence ID" value="TWT72189.1"/>
    <property type="molecule type" value="Genomic_DNA"/>
</dbReference>
<dbReference type="EC" id="1.1.1.100" evidence="3"/>
<dbReference type="PRINTS" id="PR00081">
    <property type="entry name" value="GDHRDH"/>
</dbReference>
<evidence type="ECO:0000256" key="1">
    <source>
        <dbReference type="ARBA" id="ARBA00006484"/>
    </source>
</evidence>
<dbReference type="AlphaFoldDB" id="A0A5C5YB45"/>
<dbReference type="PANTHER" id="PTHR42760:SF133">
    <property type="entry name" value="3-OXOACYL-[ACYL-CARRIER-PROTEIN] REDUCTASE"/>
    <property type="match status" value="1"/>
</dbReference>
<comment type="similarity">
    <text evidence="1">Belongs to the short-chain dehydrogenases/reductases (SDR) family.</text>
</comment>
<dbReference type="PRINTS" id="PR00080">
    <property type="entry name" value="SDRFAMILY"/>
</dbReference>
<gene>
    <name evidence="3" type="primary">fabG_9</name>
    <name evidence="3" type="ORF">Pan14r_45070</name>
</gene>
<dbReference type="InterPro" id="IPR002347">
    <property type="entry name" value="SDR_fam"/>
</dbReference>
<dbReference type="Proteomes" id="UP000317238">
    <property type="component" value="Unassembled WGS sequence"/>
</dbReference>
<proteinExistence type="inferred from homology"/>
<dbReference type="PANTHER" id="PTHR42760">
    <property type="entry name" value="SHORT-CHAIN DEHYDROGENASES/REDUCTASES FAMILY MEMBER"/>
    <property type="match status" value="1"/>
</dbReference>
<dbReference type="OrthoDB" id="266183at2"/>
<dbReference type="FunFam" id="3.40.50.720:FF:000084">
    <property type="entry name" value="Short-chain dehydrogenase reductase"/>
    <property type="match status" value="1"/>
</dbReference>
<name>A0A5C5YB45_9PLAN</name>
<dbReference type="CDD" id="cd05233">
    <property type="entry name" value="SDR_c"/>
    <property type="match status" value="1"/>
</dbReference>
<accession>A0A5C5YB45</accession>
<reference evidence="3 4" key="1">
    <citation type="submission" date="2019-02" db="EMBL/GenBank/DDBJ databases">
        <title>Deep-cultivation of Planctomycetes and their phenomic and genomic characterization uncovers novel biology.</title>
        <authorList>
            <person name="Wiegand S."/>
            <person name="Jogler M."/>
            <person name="Boedeker C."/>
            <person name="Pinto D."/>
            <person name="Vollmers J."/>
            <person name="Rivas-Marin E."/>
            <person name="Kohn T."/>
            <person name="Peeters S.H."/>
            <person name="Heuer A."/>
            <person name="Rast P."/>
            <person name="Oberbeckmann S."/>
            <person name="Bunk B."/>
            <person name="Jeske O."/>
            <person name="Meyerdierks A."/>
            <person name="Storesund J.E."/>
            <person name="Kallscheuer N."/>
            <person name="Luecker S."/>
            <person name="Lage O.M."/>
            <person name="Pohl T."/>
            <person name="Merkel B.J."/>
            <person name="Hornburger P."/>
            <person name="Mueller R.-W."/>
            <person name="Bruemmer F."/>
            <person name="Labrenz M."/>
            <person name="Spormann A.M."/>
            <person name="Op Den Camp H."/>
            <person name="Overmann J."/>
            <person name="Amann R."/>
            <person name="Jetten M.S.M."/>
            <person name="Mascher T."/>
            <person name="Medema M.H."/>
            <person name="Devos D.P."/>
            <person name="Kaster A.-K."/>
            <person name="Ovreas L."/>
            <person name="Rohde M."/>
            <person name="Galperin M.Y."/>
            <person name="Jogler C."/>
        </authorList>
    </citation>
    <scope>NUCLEOTIDE SEQUENCE [LARGE SCALE GENOMIC DNA]</scope>
    <source>
        <strain evidence="3 4">Pan14r</strain>
    </source>
</reference>
<dbReference type="Pfam" id="PF13561">
    <property type="entry name" value="adh_short_C2"/>
    <property type="match status" value="1"/>
</dbReference>
<dbReference type="InterPro" id="IPR020904">
    <property type="entry name" value="Sc_DH/Rdtase_CS"/>
</dbReference>
<dbReference type="GO" id="GO:0048038">
    <property type="term" value="F:quinone binding"/>
    <property type="evidence" value="ECO:0007669"/>
    <property type="project" value="TreeGrafter"/>
</dbReference>
<dbReference type="GO" id="GO:0004316">
    <property type="term" value="F:3-oxoacyl-[acyl-carrier-protein] reductase (NADPH) activity"/>
    <property type="evidence" value="ECO:0007669"/>
    <property type="project" value="UniProtKB-EC"/>
</dbReference>
<dbReference type="Gene3D" id="3.40.50.720">
    <property type="entry name" value="NAD(P)-binding Rossmann-like Domain"/>
    <property type="match status" value="1"/>
</dbReference>
<keyword evidence="4" id="KW-1185">Reference proteome</keyword>
<evidence type="ECO:0000313" key="3">
    <source>
        <dbReference type="EMBL" id="TWT72189.1"/>
    </source>
</evidence>
<evidence type="ECO:0000256" key="2">
    <source>
        <dbReference type="ARBA" id="ARBA00023002"/>
    </source>
</evidence>
<dbReference type="SUPFAM" id="SSF51735">
    <property type="entry name" value="NAD(P)-binding Rossmann-fold domains"/>
    <property type="match status" value="1"/>
</dbReference>
<comment type="caution">
    <text evidence="3">The sequence shown here is derived from an EMBL/GenBank/DDBJ whole genome shotgun (WGS) entry which is preliminary data.</text>
</comment>
<dbReference type="PROSITE" id="PS00061">
    <property type="entry name" value="ADH_SHORT"/>
    <property type="match status" value="1"/>
</dbReference>
<dbReference type="RefSeq" id="WP_145293610.1">
    <property type="nucleotide sequence ID" value="NZ_CP036319.1"/>
</dbReference>
<protein>
    <submittedName>
        <fullName evidence="3">3-oxoacyl-[acyl-carrier-protein] reductase FabG</fullName>
        <ecNumber evidence="3">1.1.1.100</ecNumber>
    </submittedName>
</protein>
<sequence>MSLRFENKRVFVTAASVGIGYEICRQFIDQGAIVGLNARREETTTQAVETLRTQYPDATITGYPCDVADVEAIQGHVRDFSDQHGGLDVMVANAGITVFAPFLKVQPDEFDYLMNVNMRGTYFSVQEAAKQMIAAKTAGRIVLMSSVCGMQSHAHTSSYGMTKAAIRHLAISLADELGPHGITVNVVSPGATLNERTSEDQEYADGWASVCPSGRVGNVGDVAYATLFLADQRAGQITGENIVVDGGWSTTSPLPKYLHDELKGGK</sequence>
<keyword evidence="2 3" id="KW-0560">Oxidoreductase</keyword>
<dbReference type="InterPro" id="IPR036291">
    <property type="entry name" value="NAD(P)-bd_dom_sf"/>
</dbReference>
<organism evidence="3 4">
    <name type="scientific">Crateriforma conspicua</name>
    <dbReference type="NCBI Taxonomy" id="2527996"/>
    <lineage>
        <taxon>Bacteria</taxon>
        <taxon>Pseudomonadati</taxon>
        <taxon>Planctomycetota</taxon>
        <taxon>Planctomycetia</taxon>
        <taxon>Planctomycetales</taxon>
        <taxon>Planctomycetaceae</taxon>
        <taxon>Crateriforma</taxon>
    </lineage>
</organism>
<dbReference type="GO" id="GO:0006633">
    <property type="term" value="P:fatty acid biosynthetic process"/>
    <property type="evidence" value="ECO:0007669"/>
    <property type="project" value="TreeGrafter"/>
</dbReference>